<comment type="caution">
    <text evidence="2">The sequence shown here is derived from an EMBL/GenBank/DDBJ whole genome shotgun (WGS) entry which is preliminary data.</text>
</comment>
<evidence type="ECO:0000313" key="2">
    <source>
        <dbReference type="EMBL" id="OGF34208.1"/>
    </source>
</evidence>
<name>A0A1F5T5G0_9BACT</name>
<evidence type="ECO:0000259" key="1">
    <source>
        <dbReference type="Pfam" id="PF07883"/>
    </source>
</evidence>
<dbReference type="SUPFAM" id="SSF51182">
    <property type="entry name" value="RmlC-like cupins"/>
    <property type="match status" value="1"/>
</dbReference>
<dbReference type="InterPro" id="IPR014710">
    <property type="entry name" value="RmlC-like_jellyroll"/>
</dbReference>
<feature type="domain" description="Cupin type-2" evidence="1">
    <location>
        <begin position="119"/>
        <end position="164"/>
    </location>
</feature>
<protein>
    <recommendedName>
        <fullName evidence="1">Cupin type-2 domain-containing protein</fullName>
    </recommendedName>
</protein>
<evidence type="ECO:0000313" key="3">
    <source>
        <dbReference type="Proteomes" id="UP000178656"/>
    </source>
</evidence>
<gene>
    <name evidence="2" type="ORF">A2482_04665</name>
</gene>
<dbReference type="Gene3D" id="2.60.120.10">
    <property type="entry name" value="Jelly Rolls"/>
    <property type="match status" value="1"/>
</dbReference>
<dbReference type="EMBL" id="MFGM01000079">
    <property type="protein sequence ID" value="OGF34208.1"/>
    <property type="molecule type" value="Genomic_DNA"/>
</dbReference>
<proteinExistence type="predicted"/>
<dbReference type="Pfam" id="PF07883">
    <property type="entry name" value="Cupin_2"/>
    <property type="match status" value="1"/>
</dbReference>
<dbReference type="Proteomes" id="UP000178656">
    <property type="component" value="Unassembled WGS sequence"/>
</dbReference>
<reference evidence="2 3" key="1">
    <citation type="journal article" date="2016" name="Nat. Commun.">
        <title>Thousands of microbial genomes shed light on interconnected biogeochemical processes in an aquifer system.</title>
        <authorList>
            <person name="Anantharaman K."/>
            <person name="Brown C.T."/>
            <person name="Hug L.A."/>
            <person name="Sharon I."/>
            <person name="Castelle C.J."/>
            <person name="Probst A.J."/>
            <person name="Thomas B.C."/>
            <person name="Singh A."/>
            <person name="Wilkins M.J."/>
            <person name="Karaoz U."/>
            <person name="Brodie E.L."/>
            <person name="Williams K.H."/>
            <person name="Hubbard S.S."/>
            <person name="Banfield J.F."/>
        </authorList>
    </citation>
    <scope>NUCLEOTIDE SEQUENCE [LARGE SCALE GENOMIC DNA]</scope>
</reference>
<sequence length="191" mass="21892">MRRGLWHRIVIHNVNPSDELVNEILRQDLGRGVQVKKWRLEKTVSYEAAVRGGGMLPQKESVIVVDYEKRQPRRRQPVVKHLLDVAGVVDVCGRIFNVTTKEQFPEANVVFWKAVVPSREHYHRKTAEFYIFVGGTGRVVLNGKERRILIGTVVLIPPMVKHYVVPDEFSTVEAWGVAVPSWDANDQFLTK</sequence>
<dbReference type="AlphaFoldDB" id="A0A1F5T5G0"/>
<dbReference type="InterPro" id="IPR011051">
    <property type="entry name" value="RmlC_Cupin_sf"/>
</dbReference>
<accession>A0A1F5T5G0</accession>
<dbReference type="InterPro" id="IPR013096">
    <property type="entry name" value="Cupin_2"/>
</dbReference>
<organism evidence="2 3">
    <name type="scientific">Candidatus Falkowbacteria bacterium RIFOXYC2_FULL_48_21</name>
    <dbReference type="NCBI Taxonomy" id="1798005"/>
    <lineage>
        <taxon>Bacteria</taxon>
        <taxon>Candidatus Falkowiibacteriota</taxon>
    </lineage>
</organism>